<dbReference type="AlphaFoldDB" id="A0AAV4MH08"/>
<comment type="caution">
    <text evidence="2">The sequence shown here is derived from an EMBL/GenBank/DDBJ whole genome shotgun (WGS) entry which is preliminary data.</text>
</comment>
<evidence type="ECO:0000256" key="1">
    <source>
        <dbReference type="SAM" id="MobiDB-lite"/>
    </source>
</evidence>
<gene>
    <name evidence="2" type="ORF">CEXT_725671</name>
</gene>
<protein>
    <submittedName>
        <fullName evidence="2">Uncharacterized protein</fullName>
    </submittedName>
</protein>
<organism evidence="2 3">
    <name type="scientific">Caerostris extrusa</name>
    <name type="common">Bark spider</name>
    <name type="synonym">Caerostris bankana</name>
    <dbReference type="NCBI Taxonomy" id="172846"/>
    <lineage>
        <taxon>Eukaryota</taxon>
        <taxon>Metazoa</taxon>
        <taxon>Ecdysozoa</taxon>
        <taxon>Arthropoda</taxon>
        <taxon>Chelicerata</taxon>
        <taxon>Arachnida</taxon>
        <taxon>Araneae</taxon>
        <taxon>Araneomorphae</taxon>
        <taxon>Entelegynae</taxon>
        <taxon>Araneoidea</taxon>
        <taxon>Araneidae</taxon>
        <taxon>Caerostris</taxon>
    </lineage>
</organism>
<name>A0AAV4MH08_CAEEX</name>
<keyword evidence="3" id="KW-1185">Reference proteome</keyword>
<feature type="region of interest" description="Disordered" evidence="1">
    <location>
        <begin position="1"/>
        <end position="49"/>
    </location>
</feature>
<accession>A0AAV4MH08</accession>
<feature type="compositionally biased region" description="Basic and acidic residues" evidence="1">
    <location>
        <begin position="29"/>
        <end position="41"/>
    </location>
</feature>
<evidence type="ECO:0000313" key="2">
    <source>
        <dbReference type="EMBL" id="GIX71752.1"/>
    </source>
</evidence>
<sequence>MDIFSTPGPLSVRRGGDLRGLQGGLHARRVPDDHRPEDDGGRGSGDGATALLHAQTEVGSVRGRRLTFRVKGKQKVRLAIHFSADYRSASRFRGGRSPYLWACVIP</sequence>
<proteinExistence type="predicted"/>
<reference evidence="2 3" key="1">
    <citation type="submission" date="2021-06" db="EMBL/GenBank/DDBJ databases">
        <title>Caerostris extrusa draft genome.</title>
        <authorList>
            <person name="Kono N."/>
            <person name="Arakawa K."/>
        </authorList>
    </citation>
    <scope>NUCLEOTIDE SEQUENCE [LARGE SCALE GENOMIC DNA]</scope>
</reference>
<dbReference type="Proteomes" id="UP001054945">
    <property type="component" value="Unassembled WGS sequence"/>
</dbReference>
<dbReference type="EMBL" id="BPLR01019786">
    <property type="protein sequence ID" value="GIX71752.1"/>
    <property type="molecule type" value="Genomic_DNA"/>
</dbReference>
<evidence type="ECO:0000313" key="3">
    <source>
        <dbReference type="Proteomes" id="UP001054945"/>
    </source>
</evidence>